<protein>
    <recommendedName>
        <fullName evidence="4">TRAP transporter substrate-binding protein</fullName>
    </recommendedName>
</protein>
<feature type="region of interest" description="Disordered" evidence="1">
    <location>
        <begin position="339"/>
        <end position="378"/>
    </location>
</feature>
<reference evidence="3" key="1">
    <citation type="submission" date="2018-03" db="EMBL/GenBank/DDBJ databases">
        <authorList>
            <person name="Sun L."/>
            <person name="Liu H."/>
            <person name="Chen W."/>
            <person name="Huang K."/>
            <person name="Liu W."/>
            <person name="Gao X."/>
        </authorList>
    </citation>
    <scope>NUCLEOTIDE SEQUENCE [LARGE SCALE GENOMIC DNA]</scope>
    <source>
        <strain evidence="3">SH9</strain>
    </source>
</reference>
<dbReference type="InterPro" id="IPR011852">
    <property type="entry name" value="TRAP_TAXI"/>
</dbReference>
<evidence type="ECO:0000313" key="3">
    <source>
        <dbReference type="Proteomes" id="UP000239772"/>
    </source>
</evidence>
<dbReference type="AlphaFoldDB" id="A0A2T1HPN5"/>
<dbReference type="Proteomes" id="UP000239772">
    <property type="component" value="Unassembled WGS sequence"/>
</dbReference>
<evidence type="ECO:0008006" key="4">
    <source>
        <dbReference type="Google" id="ProtNLM"/>
    </source>
</evidence>
<dbReference type="SUPFAM" id="SSF53850">
    <property type="entry name" value="Periplasmic binding protein-like II"/>
    <property type="match status" value="1"/>
</dbReference>
<evidence type="ECO:0000313" key="2">
    <source>
        <dbReference type="EMBL" id="PSC03614.1"/>
    </source>
</evidence>
<dbReference type="NCBIfam" id="TIGR02122">
    <property type="entry name" value="TRAP_TAXI"/>
    <property type="match status" value="1"/>
</dbReference>
<dbReference type="Gene3D" id="3.40.190.10">
    <property type="entry name" value="Periplasmic binding protein-like II"/>
    <property type="match status" value="2"/>
</dbReference>
<name>A0A2T1HPN5_9HYPH</name>
<dbReference type="PANTHER" id="PTHR42941:SF1">
    <property type="entry name" value="SLL1037 PROTEIN"/>
    <property type="match status" value="1"/>
</dbReference>
<sequence length="378" mass="41206">MLPAPRIAAQKGAPRGEEGGNAMKRFWTALVAASLVLALPEFAAAQRSSTAAREARSANAGAVGVISGGASGTYIRIAADLATVLDGDDLRILPVIGRGSLQNLKDIMFLRGIDIGIVQMDAREAMKDAGLENEAEKRLRYIARLYNEEFHLLAGPDIKDIRDLAGRKVNIDVPGSGTNLTARNVFAKLGVSPEFVTNDQATSYEKLRAGEIQAVAYVAGRPVRAMADFQEGGYHLLAIPFEGDIAESYLPAKFSASDYPRLVQPGGTVDTVAVGSILAVFNWPRDTDRYRRIRRFVDAFFGRFDEFQQPARHPKWKDVSLAAEVPGWKRFKPAQDWLDRQGESAGKAHPAPAGRRAELGPSSWRHPSDLLTTSRLQP</sequence>
<gene>
    <name evidence="2" type="ORF">SLNSH_17650</name>
</gene>
<dbReference type="Pfam" id="PF16868">
    <property type="entry name" value="NMT1_3"/>
    <property type="match status" value="1"/>
</dbReference>
<dbReference type="EMBL" id="PVZS01000022">
    <property type="protein sequence ID" value="PSC03614.1"/>
    <property type="molecule type" value="Genomic_DNA"/>
</dbReference>
<organism evidence="2 3">
    <name type="scientific">Alsobacter soli</name>
    <dbReference type="NCBI Taxonomy" id="2109933"/>
    <lineage>
        <taxon>Bacteria</taxon>
        <taxon>Pseudomonadati</taxon>
        <taxon>Pseudomonadota</taxon>
        <taxon>Alphaproteobacteria</taxon>
        <taxon>Hyphomicrobiales</taxon>
        <taxon>Alsobacteraceae</taxon>
        <taxon>Alsobacter</taxon>
    </lineage>
</organism>
<dbReference type="PANTHER" id="PTHR42941">
    <property type="entry name" value="SLL1037 PROTEIN"/>
    <property type="match status" value="1"/>
</dbReference>
<accession>A0A2T1HPN5</accession>
<evidence type="ECO:0000256" key="1">
    <source>
        <dbReference type="SAM" id="MobiDB-lite"/>
    </source>
</evidence>
<comment type="caution">
    <text evidence="2">The sequence shown here is derived from an EMBL/GenBank/DDBJ whole genome shotgun (WGS) entry which is preliminary data.</text>
</comment>
<keyword evidence="3" id="KW-1185">Reference proteome</keyword>
<proteinExistence type="predicted"/>